<gene>
    <name evidence="2" type="ORF">TCM_032328</name>
</gene>
<organism evidence="2 3">
    <name type="scientific">Theobroma cacao</name>
    <name type="common">Cacao</name>
    <name type="synonym">Cocoa</name>
    <dbReference type="NCBI Taxonomy" id="3641"/>
    <lineage>
        <taxon>Eukaryota</taxon>
        <taxon>Viridiplantae</taxon>
        <taxon>Streptophyta</taxon>
        <taxon>Embryophyta</taxon>
        <taxon>Tracheophyta</taxon>
        <taxon>Spermatophyta</taxon>
        <taxon>Magnoliopsida</taxon>
        <taxon>eudicotyledons</taxon>
        <taxon>Gunneridae</taxon>
        <taxon>Pentapetalae</taxon>
        <taxon>rosids</taxon>
        <taxon>malvids</taxon>
        <taxon>Malvales</taxon>
        <taxon>Malvaceae</taxon>
        <taxon>Byttnerioideae</taxon>
        <taxon>Theobroma</taxon>
    </lineage>
</organism>
<protein>
    <submittedName>
        <fullName evidence="2">Uncharacterized protein</fullName>
    </submittedName>
</protein>
<evidence type="ECO:0000313" key="3">
    <source>
        <dbReference type="Proteomes" id="UP000026915"/>
    </source>
</evidence>
<dbReference type="AlphaFoldDB" id="A0A061F9Z3"/>
<keyword evidence="1" id="KW-0812">Transmembrane</keyword>
<reference evidence="2 3" key="1">
    <citation type="journal article" date="2013" name="Genome Biol.">
        <title>The genome sequence of the most widely cultivated cacao type and its use to identify candidate genes regulating pod color.</title>
        <authorList>
            <person name="Motamayor J.C."/>
            <person name="Mockaitis K."/>
            <person name="Schmutz J."/>
            <person name="Haiminen N."/>
            <person name="Iii D.L."/>
            <person name="Cornejo O."/>
            <person name="Findley S.D."/>
            <person name="Zheng P."/>
            <person name="Utro F."/>
            <person name="Royaert S."/>
            <person name="Saski C."/>
            <person name="Jenkins J."/>
            <person name="Podicheti R."/>
            <person name="Zhao M."/>
            <person name="Scheffler B.E."/>
            <person name="Stack J.C."/>
            <person name="Feltus F.A."/>
            <person name="Mustiga G.M."/>
            <person name="Amores F."/>
            <person name="Phillips W."/>
            <person name="Marelli J.P."/>
            <person name="May G.D."/>
            <person name="Shapiro H."/>
            <person name="Ma J."/>
            <person name="Bustamante C.D."/>
            <person name="Schnell R.J."/>
            <person name="Main D."/>
            <person name="Gilbert D."/>
            <person name="Parida L."/>
            <person name="Kuhn D.N."/>
        </authorList>
    </citation>
    <scope>NUCLEOTIDE SEQUENCE [LARGE SCALE GENOMIC DNA]</scope>
    <source>
        <strain evidence="3">cv. Matina 1-6</strain>
    </source>
</reference>
<keyword evidence="1" id="KW-1133">Transmembrane helix</keyword>
<evidence type="ECO:0000313" key="2">
    <source>
        <dbReference type="EMBL" id="EOY13688.1"/>
    </source>
</evidence>
<evidence type="ECO:0000256" key="1">
    <source>
        <dbReference type="SAM" id="Phobius"/>
    </source>
</evidence>
<proteinExistence type="predicted"/>
<dbReference type="Proteomes" id="UP000026915">
    <property type="component" value="Chromosome 7"/>
</dbReference>
<feature type="transmembrane region" description="Helical" evidence="1">
    <location>
        <begin position="46"/>
        <end position="68"/>
    </location>
</feature>
<accession>A0A061F9Z3</accession>
<dbReference type="EMBL" id="CM001885">
    <property type="protein sequence ID" value="EOY13688.1"/>
    <property type="molecule type" value="Genomic_DNA"/>
</dbReference>
<sequence length="86" mass="9775">MIGKNTWGLRGQMNRDMHVMYKNDGCSQQQYTHSQRQNTLKRADRAGWLAGCLDYCLCPIFTSFLLWVKSGVALCCTLSNQSITIP</sequence>
<dbReference type="InParanoid" id="A0A061F9Z3"/>
<name>A0A061F9Z3_THECC</name>
<keyword evidence="1" id="KW-0472">Membrane</keyword>
<keyword evidence="3" id="KW-1185">Reference proteome</keyword>
<dbReference type="HOGENOM" id="CLU_2502478_0_0_1"/>
<dbReference type="Gramene" id="EOY13688">
    <property type="protein sequence ID" value="EOY13688"/>
    <property type="gene ID" value="TCM_032328"/>
</dbReference>